<gene>
    <name evidence="4" type="ORF">SLEP1_g58996</name>
</gene>
<dbReference type="PANTHER" id="PTHR11439">
    <property type="entry name" value="GAG-POL-RELATED RETROTRANSPOSON"/>
    <property type="match status" value="1"/>
</dbReference>
<evidence type="ECO:0000313" key="4">
    <source>
        <dbReference type="EMBL" id="GKV52412.1"/>
    </source>
</evidence>
<keyword evidence="5" id="KW-1185">Reference proteome</keyword>
<proteinExistence type="predicted"/>
<dbReference type="InterPro" id="IPR013103">
    <property type="entry name" value="RVT_2"/>
</dbReference>
<dbReference type="AlphaFoldDB" id="A0AAV5MS92"/>
<feature type="compositionally biased region" description="Polar residues" evidence="1">
    <location>
        <begin position="1"/>
        <end position="14"/>
    </location>
</feature>
<dbReference type="InterPro" id="IPR043502">
    <property type="entry name" value="DNA/RNA_pol_sf"/>
</dbReference>
<feature type="domain" description="Reverse transcriptase Ty1/copia-type" evidence="2">
    <location>
        <begin position="599"/>
        <end position="841"/>
    </location>
</feature>
<evidence type="ECO:0000256" key="1">
    <source>
        <dbReference type="SAM" id="MobiDB-lite"/>
    </source>
</evidence>
<evidence type="ECO:0000259" key="2">
    <source>
        <dbReference type="Pfam" id="PF07727"/>
    </source>
</evidence>
<dbReference type="SUPFAM" id="SSF56672">
    <property type="entry name" value="DNA/RNA polymerases"/>
    <property type="match status" value="1"/>
</dbReference>
<organism evidence="4 5">
    <name type="scientific">Rubroshorea leprosula</name>
    <dbReference type="NCBI Taxonomy" id="152421"/>
    <lineage>
        <taxon>Eukaryota</taxon>
        <taxon>Viridiplantae</taxon>
        <taxon>Streptophyta</taxon>
        <taxon>Embryophyta</taxon>
        <taxon>Tracheophyta</taxon>
        <taxon>Spermatophyta</taxon>
        <taxon>Magnoliopsida</taxon>
        <taxon>eudicotyledons</taxon>
        <taxon>Gunneridae</taxon>
        <taxon>Pentapetalae</taxon>
        <taxon>rosids</taxon>
        <taxon>malvids</taxon>
        <taxon>Malvales</taxon>
        <taxon>Dipterocarpaceae</taxon>
        <taxon>Rubroshorea</taxon>
    </lineage>
</organism>
<dbReference type="Proteomes" id="UP001054252">
    <property type="component" value="Unassembled WGS sequence"/>
</dbReference>
<feature type="domain" description="Retrotransposon Copia-like N-terminal" evidence="3">
    <location>
        <begin position="34"/>
        <end position="81"/>
    </location>
</feature>
<protein>
    <submittedName>
        <fullName evidence="4">Uncharacterized protein</fullName>
    </submittedName>
</protein>
<accession>A0AAV5MS92</accession>
<reference evidence="4 5" key="1">
    <citation type="journal article" date="2021" name="Commun. Biol.">
        <title>The genome of Shorea leprosula (Dipterocarpaceae) highlights the ecological relevance of drought in aseasonal tropical rainforests.</title>
        <authorList>
            <person name="Ng K.K.S."/>
            <person name="Kobayashi M.J."/>
            <person name="Fawcett J.A."/>
            <person name="Hatakeyama M."/>
            <person name="Paape T."/>
            <person name="Ng C.H."/>
            <person name="Ang C.C."/>
            <person name="Tnah L.H."/>
            <person name="Lee C.T."/>
            <person name="Nishiyama T."/>
            <person name="Sese J."/>
            <person name="O'Brien M.J."/>
            <person name="Copetti D."/>
            <person name="Mohd Noor M.I."/>
            <person name="Ong R.C."/>
            <person name="Putra M."/>
            <person name="Sireger I.Z."/>
            <person name="Indrioko S."/>
            <person name="Kosugi Y."/>
            <person name="Izuno A."/>
            <person name="Isagi Y."/>
            <person name="Lee S.L."/>
            <person name="Shimizu K.K."/>
        </authorList>
    </citation>
    <scope>NUCLEOTIDE SEQUENCE [LARGE SCALE GENOMIC DNA]</scope>
    <source>
        <strain evidence="4">214</strain>
    </source>
</reference>
<feature type="region of interest" description="Disordered" evidence="1">
    <location>
        <begin position="1"/>
        <end position="30"/>
    </location>
</feature>
<dbReference type="Pfam" id="PF14244">
    <property type="entry name" value="Retrotran_gag_3"/>
    <property type="match status" value="1"/>
</dbReference>
<name>A0AAV5MS92_9ROSI</name>
<comment type="caution">
    <text evidence="4">The sequence shown here is derived from an EMBL/GenBank/DDBJ whole genome shotgun (WGS) entry which is preliminary data.</text>
</comment>
<evidence type="ECO:0000259" key="3">
    <source>
        <dbReference type="Pfam" id="PF14244"/>
    </source>
</evidence>
<dbReference type="PANTHER" id="PTHR11439:SF462">
    <property type="match status" value="1"/>
</dbReference>
<dbReference type="Pfam" id="PF07727">
    <property type="entry name" value="RVT_2"/>
    <property type="match status" value="1"/>
</dbReference>
<evidence type="ECO:0000313" key="5">
    <source>
        <dbReference type="Proteomes" id="UP001054252"/>
    </source>
</evidence>
<dbReference type="InterPro" id="IPR029472">
    <property type="entry name" value="Copia-like_N"/>
</dbReference>
<dbReference type="EMBL" id="BPVZ01000698">
    <property type="protein sequence ID" value="GKV52412.1"/>
    <property type="molecule type" value="Genomic_DNA"/>
</dbReference>
<dbReference type="CDD" id="cd09272">
    <property type="entry name" value="RNase_HI_RT_Ty1"/>
    <property type="match status" value="1"/>
</dbReference>
<feature type="region of interest" description="Disordered" evidence="1">
    <location>
        <begin position="495"/>
        <end position="514"/>
    </location>
</feature>
<sequence length="1082" mass="121994">MASEDTTTKANPKTTGGAREALKSSDPDSPYYLHPSDDLGRILVTSPLTGENYHTWKRALQNALYAKNKMGFVDGTLRKPEIDSPNYASWTKCNSMVLSWILNTISKELHDSVAYADSAREVWNDLQERFSQGNTTRVHELKLELATMVQQDRSVAAYFTKLKPIWDELHAYEPTPVCVCGCTCGAAKEYTKARETEKVHQFLMGLNDNFSTIHSQILNLEPLPSLNKVYAMATKKERQQAITASRGPVIEATALAKKSSMSGRLNNLEKARCDHCKKVGHTKDRCYEIIGYPLSWKTGGTKTKGKGDGQRSQSHGRELIFAAKANHDPTRTDGNQNQSPLIGLTKEQYDQLLTLLGGNSITNHSTNMAGKMQISSFPWIIDNGASNHMTPNLSKLTKTIPYVAPVHIPDGTSLHDLTSRKLIGMGKLHEGIYYCEFGHVPAASRVKPKETASFELWHKRLEPTQPIETLPSTEPVSLTQDEQTIETDQSIETSMQDMGPEVPQSTRPQRQRHAAKRFQDYVCDMLPSIDSQQIPFHSANSGILYPLSNHLSYDSFSRKYLTYLAAITSIDEPKSFYQAIKNEKWREAMRKEITALEQNGTWTLEQLPARKKVIDSKWVHKIKYKPNGTVERYKARLVAKGFTQVEGLDYHETYAPVAKLVTVRLLLAIAAIKHWELHQLDVNNAFLQGDLHEEVYMKIPQGFTCKDGSVVCRLRKSLYGLKQASRNWFEKFTQSLKAAGFMQSRVDYSLFTSSKAQSFVAVLIYVDDIIITGNDTARIQALKQYLHTRFSIKDLGPLKYFLRIGVIRTREGIVFSQRKYALDILHETGVIGARPSHSPMEQNHHLSSATGPLHTDPAQYRRLIGRLLYLTITRPNICYSVGLLTQFMQNPRQEHHEAAMKVLCYIKGSPGQGILLPSADQLTLIAYCDADWAGCPITRQSTTGYFISLGNSPISWKSKKQAIVSRSSAEAEYRAMAMTLSELIWLKSLLSDLCIPHEQPMTLYCDNQAAIHIANNPVFHERTKHIEIDCHFIRERLQARELVTRHVMSKQQPADIFTKALGREHFASLLSKLGIRDVHAPT</sequence>